<feature type="chain" id="PRO_5036357903" description="SGNH hydrolase-type esterase domain-containing protein" evidence="2">
    <location>
        <begin position="20"/>
        <end position="328"/>
    </location>
</feature>
<dbReference type="Proteomes" id="UP000292702">
    <property type="component" value="Unassembled WGS sequence"/>
</dbReference>
<gene>
    <name evidence="3" type="ORF">EIP91_000232</name>
    <name evidence="4" type="ORF">EIP91_010201</name>
</gene>
<dbReference type="InterPro" id="IPR036514">
    <property type="entry name" value="SGNH_hydro_sf"/>
</dbReference>
<dbReference type="InterPro" id="IPR001087">
    <property type="entry name" value="GDSL"/>
</dbReference>
<evidence type="ECO:0008006" key="6">
    <source>
        <dbReference type="Google" id="ProtNLM"/>
    </source>
</evidence>
<keyword evidence="2" id="KW-0732">Signal</keyword>
<protein>
    <recommendedName>
        <fullName evidence="6">SGNH hydrolase-type esterase domain-containing protein</fullName>
    </recommendedName>
</protein>
<comment type="caution">
    <text evidence="3">The sequence shown here is derived from an EMBL/GenBank/DDBJ whole genome shotgun (WGS) entry which is preliminary data.</text>
</comment>
<dbReference type="OrthoDB" id="1600564at2759"/>
<dbReference type="EMBL" id="RWJN01000060">
    <property type="protein sequence ID" value="TCD68679.1"/>
    <property type="molecule type" value="Genomic_DNA"/>
</dbReference>
<organism evidence="3 5">
    <name type="scientific">Steccherinum ochraceum</name>
    <dbReference type="NCBI Taxonomy" id="92696"/>
    <lineage>
        <taxon>Eukaryota</taxon>
        <taxon>Fungi</taxon>
        <taxon>Dikarya</taxon>
        <taxon>Basidiomycota</taxon>
        <taxon>Agaricomycotina</taxon>
        <taxon>Agaricomycetes</taxon>
        <taxon>Polyporales</taxon>
        <taxon>Steccherinaceae</taxon>
        <taxon>Steccherinum</taxon>
    </lineage>
</organism>
<evidence type="ECO:0000313" key="3">
    <source>
        <dbReference type="EMBL" id="TCD67365.1"/>
    </source>
</evidence>
<feature type="signal peptide" evidence="2">
    <location>
        <begin position="1"/>
        <end position="19"/>
    </location>
</feature>
<dbReference type="Pfam" id="PF00657">
    <property type="entry name" value="Lipase_GDSL"/>
    <property type="match status" value="1"/>
</dbReference>
<dbReference type="PANTHER" id="PTHR45648">
    <property type="entry name" value="GDSL LIPASE/ACYLHYDROLASE FAMILY PROTEIN (AFU_ORTHOLOGUE AFUA_4G14700)"/>
    <property type="match status" value="1"/>
</dbReference>
<dbReference type="PANTHER" id="PTHR45648:SF22">
    <property type="entry name" value="GDSL LIPASE_ACYLHYDROLASE FAMILY PROTEIN (AFU_ORTHOLOGUE AFUA_4G14700)"/>
    <property type="match status" value="1"/>
</dbReference>
<evidence type="ECO:0000256" key="1">
    <source>
        <dbReference type="ARBA" id="ARBA00022801"/>
    </source>
</evidence>
<keyword evidence="5" id="KW-1185">Reference proteome</keyword>
<keyword evidence="1" id="KW-0378">Hydrolase</keyword>
<dbReference type="AlphaFoldDB" id="A0A4R0RMW3"/>
<evidence type="ECO:0000313" key="4">
    <source>
        <dbReference type="EMBL" id="TCD68679.1"/>
    </source>
</evidence>
<evidence type="ECO:0000256" key="2">
    <source>
        <dbReference type="SAM" id="SignalP"/>
    </source>
</evidence>
<dbReference type="InterPro" id="IPR051058">
    <property type="entry name" value="GDSL_Est/Lipase"/>
</dbReference>
<dbReference type="GO" id="GO:0016788">
    <property type="term" value="F:hydrolase activity, acting on ester bonds"/>
    <property type="evidence" value="ECO:0007669"/>
    <property type="project" value="InterPro"/>
</dbReference>
<dbReference type="EMBL" id="RWJN01000100">
    <property type="protein sequence ID" value="TCD67365.1"/>
    <property type="molecule type" value="Genomic_DNA"/>
</dbReference>
<evidence type="ECO:0000313" key="5">
    <source>
        <dbReference type="Proteomes" id="UP000292702"/>
    </source>
</evidence>
<dbReference type="SUPFAM" id="SSF52266">
    <property type="entry name" value="SGNH hydrolase"/>
    <property type="match status" value="1"/>
</dbReference>
<reference evidence="3 5" key="1">
    <citation type="submission" date="2018-11" db="EMBL/GenBank/DDBJ databases">
        <title>Genome assembly of Steccherinum ochraceum LE-BIN_3174, the white-rot fungus of the Steccherinaceae family (The Residual Polyporoid clade, Polyporales, Basidiomycota).</title>
        <authorList>
            <person name="Fedorova T.V."/>
            <person name="Glazunova O.A."/>
            <person name="Landesman E.O."/>
            <person name="Moiseenko K.V."/>
            <person name="Psurtseva N.V."/>
            <person name="Savinova O.S."/>
            <person name="Shakhova N.V."/>
            <person name="Tyazhelova T.V."/>
            <person name="Vasina D.V."/>
        </authorList>
    </citation>
    <scope>NUCLEOTIDE SEQUENCE [LARGE SCALE GENOMIC DNA]</scope>
    <source>
        <strain evidence="3 5">LE-BIN_3174</strain>
    </source>
</reference>
<dbReference type="STRING" id="92696.A0A4R0RMW3"/>
<proteinExistence type="predicted"/>
<dbReference type="Gene3D" id="3.40.50.1110">
    <property type="entry name" value="SGNH hydrolase"/>
    <property type="match status" value="1"/>
</dbReference>
<accession>A0A4R0RMW3</accession>
<sequence length="328" mass="35708">MVALTFLVASLVAPAIAAASALTLGPRPGQIKNLVTFGDSYTDITLLWDGGSGPSTAWPVYAARDGHLNLNSFARTGAACSNNITWRPWPSLFEAELPEFFAANANGSLKALKPQDTIFTLWLGTNDIGANALFTGNGTKGATIVDTVGCAVNFINVLYKSGWRNFLFQNMLPLDKTVLYSVDSYPNLYWTLQRNTTEWNLMMKELSTAGNEIAKLMLQLLPASTPGAHIGLFDSHGLFTDMAAHPERYLNGTAPLNTTAAIRSCVYPEGADPLNKTLATCTEVKGTDVDSYLWFDELHPSEQADRVVAREIAAAINRKSSNWTTWYS</sequence>
<name>A0A4R0RMW3_9APHY</name>